<gene>
    <name evidence="2" type="ORF">Mam01_67730</name>
</gene>
<sequence>MITGPDASPPRAPVRCAVASAAGSTATVASTLIATAAPARATLPRRDDGRPGTELAGTEFAGSGAAGGAGSLRGFDVMTRSPRLDASRWHVRPAGGERSGDAIAPAPALGMLS</sequence>
<organism evidence="2 3">
    <name type="scientific">Microbispora amethystogenes</name>
    <dbReference type="NCBI Taxonomy" id="1427754"/>
    <lineage>
        <taxon>Bacteria</taxon>
        <taxon>Bacillati</taxon>
        <taxon>Actinomycetota</taxon>
        <taxon>Actinomycetes</taxon>
        <taxon>Streptosporangiales</taxon>
        <taxon>Streptosporangiaceae</taxon>
        <taxon>Microbispora</taxon>
    </lineage>
</organism>
<reference evidence="2 3" key="1">
    <citation type="submission" date="2021-01" db="EMBL/GenBank/DDBJ databases">
        <title>Whole genome shotgun sequence of Microbispora amethystogenes NBRC 101907.</title>
        <authorList>
            <person name="Komaki H."/>
            <person name="Tamura T."/>
        </authorList>
    </citation>
    <scope>NUCLEOTIDE SEQUENCE [LARGE SCALE GENOMIC DNA]</scope>
    <source>
        <strain evidence="2 3">NBRC 101907</strain>
    </source>
</reference>
<evidence type="ECO:0000313" key="2">
    <source>
        <dbReference type="EMBL" id="GIH36609.1"/>
    </source>
</evidence>
<feature type="region of interest" description="Disordered" evidence="1">
    <location>
        <begin position="86"/>
        <end position="113"/>
    </location>
</feature>
<feature type="region of interest" description="Disordered" evidence="1">
    <location>
        <begin position="39"/>
        <end position="74"/>
    </location>
</feature>
<name>A0ABQ4FP74_9ACTN</name>
<dbReference type="Proteomes" id="UP000651728">
    <property type="component" value="Unassembled WGS sequence"/>
</dbReference>
<proteinExistence type="predicted"/>
<evidence type="ECO:0000256" key="1">
    <source>
        <dbReference type="SAM" id="MobiDB-lite"/>
    </source>
</evidence>
<dbReference type="EMBL" id="BOOB01000064">
    <property type="protein sequence ID" value="GIH36609.1"/>
    <property type="molecule type" value="Genomic_DNA"/>
</dbReference>
<accession>A0ABQ4FP74</accession>
<evidence type="ECO:0000313" key="3">
    <source>
        <dbReference type="Proteomes" id="UP000651728"/>
    </source>
</evidence>
<comment type="caution">
    <text evidence="2">The sequence shown here is derived from an EMBL/GenBank/DDBJ whole genome shotgun (WGS) entry which is preliminary data.</text>
</comment>
<keyword evidence="3" id="KW-1185">Reference proteome</keyword>
<protein>
    <submittedName>
        <fullName evidence="2">Uncharacterized protein</fullName>
    </submittedName>
</protein>